<proteinExistence type="predicted"/>
<gene>
    <name evidence="1" type="ORF">KPSA3_07709</name>
</gene>
<accession>A0AAN4QCS6</accession>
<evidence type="ECO:0000313" key="1">
    <source>
        <dbReference type="EMBL" id="GBH21657.1"/>
    </source>
</evidence>
<sequence>MCCREQVIGELAWLAYVHQQHFCFAVPEPGPVDTRDSVRSEFGQQSDIIGRVGQLYKCAVLVLCFVRAGLILNAQAIAQMRYVKP</sequence>
<dbReference type="Proteomes" id="UP000248291">
    <property type="component" value="Unassembled WGS sequence"/>
</dbReference>
<name>A0AAN4QCS6_PSESF</name>
<dbReference type="AlphaFoldDB" id="A0AAN4QCS6"/>
<organism evidence="1 2">
    <name type="scientific">Pseudomonas syringae pv. actinidiae</name>
    <dbReference type="NCBI Taxonomy" id="103796"/>
    <lineage>
        <taxon>Bacteria</taxon>
        <taxon>Pseudomonadati</taxon>
        <taxon>Pseudomonadota</taxon>
        <taxon>Gammaproteobacteria</taxon>
        <taxon>Pseudomonadales</taxon>
        <taxon>Pseudomonadaceae</taxon>
        <taxon>Pseudomonas</taxon>
        <taxon>Pseudomonas syringae</taxon>
    </lineage>
</organism>
<reference evidence="1 2" key="1">
    <citation type="submission" date="2018-04" db="EMBL/GenBank/DDBJ databases">
        <title>Draft genome sequence of Pseudomonas syringae pv. actinidiae biovar 3 strains isolated from kiwifruit in Kagawa prefecture.</title>
        <authorList>
            <person name="Tabuchi M."/>
            <person name="Saito M."/>
            <person name="Fujiwara S."/>
            <person name="Sasa N."/>
            <person name="Akimitsu K."/>
            <person name="Gomi K."/>
            <person name="Konishi-Sugita S."/>
            <person name="Hamano K."/>
            <person name="Kataoka I."/>
        </authorList>
    </citation>
    <scope>NUCLEOTIDE SEQUENCE [LARGE SCALE GENOMIC DNA]</scope>
    <source>
        <strain evidence="1 2">MAFF212211</strain>
    </source>
</reference>
<comment type="caution">
    <text evidence="1">The sequence shown here is derived from an EMBL/GenBank/DDBJ whole genome shotgun (WGS) entry which is preliminary data.</text>
</comment>
<evidence type="ECO:0000313" key="2">
    <source>
        <dbReference type="Proteomes" id="UP000248291"/>
    </source>
</evidence>
<dbReference type="EMBL" id="BGKA01000333">
    <property type="protein sequence ID" value="GBH21657.1"/>
    <property type="molecule type" value="Genomic_DNA"/>
</dbReference>
<protein>
    <submittedName>
        <fullName evidence="1">Uncharacterized protein</fullName>
    </submittedName>
</protein>